<accession>A0A177VDV9</accession>
<feature type="signal peptide" evidence="1">
    <location>
        <begin position="1"/>
        <end position="23"/>
    </location>
</feature>
<reference evidence="3" key="1">
    <citation type="submission" date="2016-04" db="EMBL/GenBank/DDBJ databases">
        <authorList>
            <person name="Nguyen H.D."/>
            <person name="Kesanakurti P."/>
            <person name="Cullis J."/>
            <person name="Levesque C.A."/>
            <person name="Hambleton S."/>
        </authorList>
    </citation>
    <scope>NUCLEOTIDE SEQUENCE</scope>
    <source>
        <strain evidence="3">DAOMC 238032</strain>
    </source>
</reference>
<gene>
    <name evidence="3" type="ORF">A4X03_0g4095</name>
    <name evidence="2" type="ORF">JKIAZH3_G4561</name>
</gene>
<proteinExistence type="predicted"/>
<dbReference type="AlphaFoldDB" id="A0A177VDV9"/>
<evidence type="ECO:0000313" key="2">
    <source>
        <dbReference type="EMBL" id="CAD6899147.1"/>
    </source>
</evidence>
<evidence type="ECO:0000313" key="5">
    <source>
        <dbReference type="Proteomes" id="UP000836402"/>
    </source>
</evidence>
<evidence type="ECO:0000313" key="4">
    <source>
        <dbReference type="Proteomes" id="UP000077671"/>
    </source>
</evidence>
<reference evidence="3" key="2">
    <citation type="journal article" date="2019" name="IMA Fungus">
        <title>Genome sequencing and comparison of five Tilletia species to identify candidate genes for the detection of regulated species infecting wheat.</title>
        <authorList>
            <person name="Nguyen H.D.T."/>
            <person name="Sultana T."/>
            <person name="Kesanakurti P."/>
            <person name="Hambleton S."/>
        </authorList>
    </citation>
    <scope>NUCLEOTIDE SEQUENCE</scope>
    <source>
        <strain evidence="3">DAOMC 238032</strain>
    </source>
</reference>
<name>A0A177VDV9_9BASI</name>
<dbReference type="Proteomes" id="UP000077671">
    <property type="component" value="Unassembled WGS sequence"/>
</dbReference>
<organism evidence="3 4">
    <name type="scientific">Tilletia caries</name>
    <name type="common">wheat bunt fungus</name>
    <dbReference type="NCBI Taxonomy" id="13290"/>
    <lineage>
        <taxon>Eukaryota</taxon>
        <taxon>Fungi</taxon>
        <taxon>Dikarya</taxon>
        <taxon>Basidiomycota</taxon>
        <taxon>Ustilaginomycotina</taxon>
        <taxon>Exobasidiomycetes</taxon>
        <taxon>Tilletiales</taxon>
        <taxon>Tilletiaceae</taxon>
        <taxon>Tilletia</taxon>
    </lineage>
</organism>
<keyword evidence="5" id="KW-1185">Reference proteome</keyword>
<evidence type="ECO:0000256" key="1">
    <source>
        <dbReference type="SAM" id="SignalP"/>
    </source>
</evidence>
<keyword evidence="1" id="KW-0732">Signal</keyword>
<sequence length="225" mass="25094">MQSFIATTNFLALAFTGLVAARAAPPSFNGNGANITCETTPFYVANPAFYPNNDYYKKTYLGIQVQGEHPLSLAMKYGPYVQPPTPVNFYRCSSAYMPNSNESAYSFYGHLQLANDRSQSSCFAVRSLRNASDQKVVVANCKYTDGPTQLRQWWRFDQADDNVELSFVGKPDTKYDDGSFGSYQNVNLTVAVPYQDGSASFWGLHWDKAASQPFINSVQFEYNSS</sequence>
<protein>
    <submittedName>
        <fullName evidence="3">Uncharacterized protein</fullName>
    </submittedName>
</protein>
<feature type="chain" id="PRO_5044550322" evidence="1">
    <location>
        <begin position="24"/>
        <end position="225"/>
    </location>
</feature>
<evidence type="ECO:0000313" key="3">
    <source>
        <dbReference type="EMBL" id="KAE8259434.1"/>
    </source>
</evidence>
<dbReference type="EMBL" id="LWDD02000523">
    <property type="protein sequence ID" value="KAE8259434.1"/>
    <property type="molecule type" value="Genomic_DNA"/>
</dbReference>
<dbReference type="EMBL" id="CAJHJG010000195">
    <property type="protein sequence ID" value="CAD6899147.1"/>
    <property type="molecule type" value="Genomic_DNA"/>
</dbReference>
<comment type="caution">
    <text evidence="3">The sequence shown here is derived from an EMBL/GenBank/DDBJ whole genome shotgun (WGS) entry which is preliminary data.</text>
</comment>
<reference evidence="2" key="3">
    <citation type="submission" date="2020-10" db="EMBL/GenBank/DDBJ databases">
        <authorList>
            <person name="Sedaghatjoo S."/>
        </authorList>
    </citation>
    <scope>NUCLEOTIDE SEQUENCE</scope>
    <source>
        <strain evidence="2">AZH3</strain>
    </source>
</reference>
<dbReference type="Proteomes" id="UP000836402">
    <property type="component" value="Unassembled WGS sequence"/>
</dbReference>